<feature type="transmembrane region" description="Helical" evidence="1">
    <location>
        <begin position="109"/>
        <end position="129"/>
    </location>
</feature>
<organism evidence="2 3">
    <name type="scientific">Xanthomonas hydrangeae</name>
    <dbReference type="NCBI Taxonomy" id="2775159"/>
    <lineage>
        <taxon>Bacteria</taxon>
        <taxon>Pseudomonadati</taxon>
        <taxon>Pseudomonadota</taxon>
        <taxon>Gammaproteobacteria</taxon>
        <taxon>Lysobacterales</taxon>
        <taxon>Lysobacteraceae</taxon>
        <taxon>Xanthomonas</taxon>
    </lineage>
</organism>
<dbReference type="RefSeq" id="WP_316695191.1">
    <property type="nucleotide sequence ID" value="NZ_CP103836.1"/>
</dbReference>
<gene>
    <name evidence="2" type="ORF">NYR97_18355</name>
</gene>
<protein>
    <submittedName>
        <fullName evidence="2">Uncharacterized protein</fullName>
    </submittedName>
</protein>
<sequence length="159" mass="17753">MISGDPQRVTAWSKSEWKKRRGGRIHKVKEPAWHEGLKRFIELVKCMVLGATLIAAGATIWDSGLPKPYRSFGIFSGFMGGVAVMAAAANVFLRPIFKVRTRKKTKKAKAIFVLAVTVFSIAMTFYATIDVIKDNRLKQKHHGTCTCICQKPVTDSVRK</sequence>
<evidence type="ECO:0000313" key="3">
    <source>
        <dbReference type="Proteomes" id="UP001302716"/>
    </source>
</evidence>
<name>A0AAU0BB47_9XANT</name>
<keyword evidence="1" id="KW-0472">Membrane</keyword>
<dbReference type="Proteomes" id="UP001302716">
    <property type="component" value="Chromosome"/>
</dbReference>
<evidence type="ECO:0000313" key="2">
    <source>
        <dbReference type="EMBL" id="WOB49157.1"/>
    </source>
</evidence>
<feature type="transmembrane region" description="Helical" evidence="1">
    <location>
        <begin position="73"/>
        <end position="97"/>
    </location>
</feature>
<keyword evidence="3" id="KW-1185">Reference proteome</keyword>
<evidence type="ECO:0000256" key="1">
    <source>
        <dbReference type="SAM" id="Phobius"/>
    </source>
</evidence>
<dbReference type="AlphaFoldDB" id="A0AAU0BB47"/>
<reference evidence="2 3" key="1">
    <citation type="submission" date="2022-08" db="EMBL/GenBank/DDBJ databases">
        <title>Whole genome sequencing-based tracing of a 2022 introduction and outbreak of Xanthomonas hortorum pv. pelargonii.</title>
        <authorList>
            <person name="Iruegas-Bocardo F."/>
            <person name="Weisberg A.K."/>
            <person name="Riutta E.R."/>
            <person name="Kilday K."/>
            <person name="Bonkowski J.C."/>
            <person name="Creswell T."/>
            <person name="Daughtrey M.L."/>
            <person name="Rane K."/>
            <person name="Grunwald N.J."/>
            <person name="Chang J.H."/>
            <person name="Putnam M.L."/>
        </authorList>
    </citation>
    <scope>NUCLEOTIDE SEQUENCE [LARGE SCALE GENOMIC DNA]</scope>
    <source>
        <strain evidence="2 3">22-323</strain>
    </source>
</reference>
<accession>A0AAU0BB47</accession>
<proteinExistence type="predicted"/>
<keyword evidence="1" id="KW-0812">Transmembrane</keyword>
<feature type="transmembrane region" description="Helical" evidence="1">
    <location>
        <begin position="43"/>
        <end position="61"/>
    </location>
</feature>
<keyword evidence="1" id="KW-1133">Transmembrane helix</keyword>
<dbReference type="EMBL" id="CP103836">
    <property type="protein sequence ID" value="WOB49157.1"/>
    <property type="molecule type" value="Genomic_DNA"/>
</dbReference>